<reference evidence="2" key="1">
    <citation type="submission" date="2018-02" db="EMBL/GenBank/DDBJ databases">
        <title>Rhizophora mucronata_Transcriptome.</title>
        <authorList>
            <person name="Meera S.P."/>
            <person name="Sreeshan A."/>
            <person name="Augustine A."/>
        </authorList>
    </citation>
    <scope>NUCLEOTIDE SEQUENCE</scope>
    <source>
        <tissue evidence="2">Leaf</tissue>
    </source>
</reference>
<feature type="transmembrane region" description="Helical" evidence="1">
    <location>
        <begin position="14"/>
        <end position="33"/>
    </location>
</feature>
<accession>A0A2P2P7U1</accession>
<keyword evidence="1" id="KW-0472">Membrane</keyword>
<dbReference type="AlphaFoldDB" id="A0A2P2P7U1"/>
<keyword evidence="1" id="KW-0812">Transmembrane</keyword>
<sequence>MCILSHLSSPNIRWFWFGILFLFFIFLFLEVLWGDRKILILEVTHIDKKFKVWESVMVLPFPKLACECTVAKE</sequence>
<evidence type="ECO:0000313" key="2">
    <source>
        <dbReference type="EMBL" id="MBX50691.1"/>
    </source>
</evidence>
<dbReference type="EMBL" id="GGEC01070207">
    <property type="protein sequence ID" value="MBX50691.1"/>
    <property type="molecule type" value="Transcribed_RNA"/>
</dbReference>
<evidence type="ECO:0000256" key="1">
    <source>
        <dbReference type="SAM" id="Phobius"/>
    </source>
</evidence>
<name>A0A2P2P7U1_RHIMU</name>
<organism evidence="2">
    <name type="scientific">Rhizophora mucronata</name>
    <name type="common">Asiatic mangrove</name>
    <dbReference type="NCBI Taxonomy" id="61149"/>
    <lineage>
        <taxon>Eukaryota</taxon>
        <taxon>Viridiplantae</taxon>
        <taxon>Streptophyta</taxon>
        <taxon>Embryophyta</taxon>
        <taxon>Tracheophyta</taxon>
        <taxon>Spermatophyta</taxon>
        <taxon>Magnoliopsida</taxon>
        <taxon>eudicotyledons</taxon>
        <taxon>Gunneridae</taxon>
        <taxon>Pentapetalae</taxon>
        <taxon>rosids</taxon>
        <taxon>fabids</taxon>
        <taxon>Malpighiales</taxon>
        <taxon>Rhizophoraceae</taxon>
        <taxon>Rhizophora</taxon>
    </lineage>
</organism>
<proteinExistence type="predicted"/>
<protein>
    <submittedName>
        <fullName evidence="2">Uncharacterized protein</fullName>
    </submittedName>
</protein>
<keyword evidence="1" id="KW-1133">Transmembrane helix</keyword>